<dbReference type="CDD" id="cd00098">
    <property type="entry name" value="IgC1"/>
    <property type="match status" value="4"/>
</dbReference>
<accession>A0A8J1LXB1</accession>
<dbReference type="Proteomes" id="UP000186698">
    <property type="component" value="Chromosome 9_10S"/>
</dbReference>
<evidence type="ECO:0000313" key="7">
    <source>
        <dbReference type="RefSeq" id="XP_041434142.1"/>
    </source>
</evidence>
<dbReference type="PANTHER" id="PTHR23411">
    <property type="entry name" value="TAPASIN"/>
    <property type="match status" value="1"/>
</dbReference>
<proteinExistence type="predicted"/>
<feature type="domain" description="Ig-like" evidence="4">
    <location>
        <begin position="39"/>
        <end position="127"/>
    </location>
</feature>
<keyword evidence="5" id="KW-1185">Reference proteome</keyword>
<evidence type="ECO:0000256" key="2">
    <source>
        <dbReference type="SAM" id="Phobius"/>
    </source>
</evidence>
<feature type="signal peptide" evidence="3">
    <location>
        <begin position="1"/>
        <end position="24"/>
    </location>
</feature>
<dbReference type="RefSeq" id="XP_041434141.1">
    <property type="nucleotide sequence ID" value="XM_041578207.1"/>
</dbReference>
<reference evidence="6 7" key="1">
    <citation type="submission" date="2025-04" db="UniProtKB">
        <authorList>
            <consortium name="RefSeq"/>
        </authorList>
    </citation>
    <scope>IDENTIFICATION</scope>
    <source>
        <strain evidence="6 7">J_2021</strain>
        <tissue evidence="6 7">Erythrocytes</tissue>
    </source>
</reference>
<dbReference type="OrthoDB" id="6370831at2759"/>
<sequence length="1636" mass="185935">MALERIFLLCWICCSSVWILSTDAVLKIKDGAPPVVTLGLDVILPCTFSLDQPVNLQYLAILWTFQNKEFFRLDNKGKQPNPRVTFIDADAKKGIASLLLHNVTVSDAGVYTCKIIYSPDIESKDIMLKVQSLPTVEVLERLTDEQSMIVCSASRFYPKNITVTIIQEGKDVTSSVLSNYQQNFDGTFSLNRSLTLEDSVKRRAMSCRVQHQSLAEPIEKAFLLLHGVKDESNNAVVFGAVGGCAVLLVLVIIGIVYCKYSSKKGGEMFMGDIQGPPVWIDGEKLSLYCTTSNCSQDAKVTWIVKAQDGTESKFSEAGTGEAEEEQPLISREYIVSKTIKSQKNGLCDYSSTFCFIPSVSRHLGTSISCKFLCGRKTQEKTFQFKSIQAKPKFIEPISMSLCDSGNVQLLAILERFYPKEGIMVTWRCNKEKSLETKAPVDELIIHPDNTFTVRSKYEIPGDWLKDSDFKVCASWKHDSMEKVESREVSVKDFPWHPTIDDIPLQSERKNNKLRLSCNISNYFPDALTVSWFGKKKGSEELFPVSKSDSYDMHTSQSQRGTNHTYKCQSCLDISVPQSMEQEMEYICRVEHPSLKKPIQGGTGSIQKYDLTEKPKSFIVHNIQGPQRWQEGEKVTLYGTALYCKKDVQVTWIVTEMDGTKWEIPDISKEKDKEEKSGANDYVACRERSDESDREGLMDITTSLSFTPSVSRHRSMSLKCKFVCDGKSTEKLFQYKNLYAKPKHLKPIKFSLLENGEVLCCLSLQQFYPKSMKISWGAGVPPSYNKMESDEEVTDSGIMYDLLSKCRITGRLLRDPDFTVKASWKHEFMSDWESTQLSIRDPGFPWKPVVQNIPVPNLFVNNPVTLMCQVSNIFPESMTLKWFRREKDGQDLFPVSHSEKYKIPEIKLEKQEDKTFQCRACLTFTPTISSEQGAEFICRVEHPSLEKTEERRTGPLQIQEEKTFISVEEKKFIVNDIQGPDKWTKGREVTLYAMASYCPKDIKVIWIIRERDGKVWEICDTPTEKGKKPTDKGLNRYVATRESTDTSDKEGLLNVSSSIRFIPSVSVHSGVSLMCRFVCDGKSEEREFKPKAIYAKPKLLEPIMLEWCNSEKVKYSLNLGGFYPKDMEITWTSGVGESQKKKKSSDQVQENPKWTFNIQSDCTINQKFFKDPKFKVCVSWKHESMENPQSREFSLQDLGHIWRPIMEEIPLHQILVGRQVSLQYKISGYFPDALTVSWYKKEKGKEELIPISGEGKYQIPDSNSKEQADKTLTYTASLVFSPSLSEEHGSEFICRVEHPILQKPIEKSTGPLFVWAKPKPLGDIKSTLFDSGEVMLFFSLGSFYPKDLDISWTCGVGDSQQIQESTDQLQENPNLTVSIHSDCRIPRNLFNKPRFRVCVRWTHGSMGNPESREFSLKDLAQPLMPQPVNITLCCDSGEVLFSLKLLSFYPKEIQTEWHLKTGPAKAKLSSTPSLTQNSDETWNIESNCKVSGNKLRDPKSRVSVTWKHETMEGPETREISALDPGFPWAPEIGEIVTPSLVPGEEATFQCKISRCLPAALTVTWYRKEEGDQEGFPVSHGDKYKIPKLREDYRHFSCTATLSFTPSPLTDNGVEFICMVEHPTLQHRIWRGTGPLQV</sequence>
<dbReference type="GeneID" id="108704183"/>
<dbReference type="SUPFAM" id="SSF48726">
    <property type="entry name" value="Immunoglobulin"/>
    <property type="match status" value="7"/>
</dbReference>
<dbReference type="InterPro" id="IPR003597">
    <property type="entry name" value="Ig_C1-set"/>
</dbReference>
<name>A0A8J1LXB1_XENLA</name>
<dbReference type="Pfam" id="PF07654">
    <property type="entry name" value="C1-set"/>
    <property type="match status" value="3"/>
</dbReference>
<dbReference type="FunFam" id="2.60.40.10:FF:001726">
    <property type="entry name" value="Signal-regulatory protein beta 3"/>
    <property type="match status" value="1"/>
</dbReference>
<keyword evidence="2" id="KW-0812">Transmembrane</keyword>
<feature type="domain" description="Ig-like" evidence="4">
    <location>
        <begin position="1529"/>
        <end position="1608"/>
    </location>
</feature>
<keyword evidence="3" id="KW-0732">Signal</keyword>
<feature type="transmembrane region" description="Helical" evidence="2">
    <location>
        <begin position="235"/>
        <end position="257"/>
    </location>
</feature>
<keyword evidence="2" id="KW-0472">Membrane</keyword>
<dbReference type="KEGG" id="xla:108704183"/>
<evidence type="ECO:0000256" key="3">
    <source>
        <dbReference type="SAM" id="SignalP"/>
    </source>
</evidence>
<dbReference type="Pfam" id="PF07686">
    <property type="entry name" value="V-set"/>
    <property type="match status" value="1"/>
</dbReference>
<dbReference type="PROSITE" id="PS00290">
    <property type="entry name" value="IG_MHC"/>
    <property type="match status" value="3"/>
</dbReference>
<organism evidence="5 7">
    <name type="scientific">Xenopus laevis</name>
    <name type="common">African clawed frog</name>
    <dbReference type="NCBI Taxonomy" id="8355"/>
    <lineage>
        <taxon>Eukaryota</taxon>
        <taxon>Metazoa</taxon>
        <taxon>Chordata</taxon>
        <taxon>Craniata</taxon>
        <taxon>Vertebrata</taxon>
        <taxon>Euteleostomi</taxon>
        <taxon>Amphibia</taxon>
        <taxon>Batrachia</taxon>
        <taxon>Anura</taxon>
        <taxon>Pipoidea</taxon>
        <taxon>Pipidae</taxon>
        <taxon>Xenopodinae</taxon>
        <taxon>Xenopus</taxon>
        <taxon>Xenopus</taxon>
    </lineage>
</organism>
<feature type="chain" id="PRO_5044692442" evidence="3">
    <location>
        <begin position="25"/>
        <end position="1636"/>
    </location>
</feature>
<dbReference type="PROSITE" id="PS50835">
    <property type="entry name" value="IG_LIKE"/>
    <property type="match status" value="5"/>
</dbReference>
<feature type="domain" description="Ig-like" evidence="4">
    <location>
        <begin position="1203"/>
        <end position="1305"/>
    </location>
</feature>
<dbReference type="InterPro" id="IPR003599">
    <property type="entry name" value="Ig_sub"/>
</dbReference>
<dbReference type="SMART" id="SM00406">
    <property type="entry name" value="IGv"/>
    <property type="match status" value="1"/>
</dbReference>
<dbReference type="InterPro" id="IPR013106">
    <property type="entry name" value="Ig_V-set"/>
</dbReference>
<evidence type="ECO:0000313" key="6">
    <source>
        <dbReference type="RefSeq" id="XP_041434141.1"/>
    </source>
</evidence>
<feature type="domain" description="Ig-like" evidence="4">
    <location>
        <begin position="497"/>
        <end position="599"/>
    </location>
</feature>
<feature type="domain" description="Ig-like" evidence="4">
    <location>
        <begin position="847"/>
        <end position="953"/>
    </location>
</feature>
<protein>
    <submittedName>
        <fullName evidence="6 7">Uncharacterized protein LOC108704183 isoform X1</fullName>
    </submittedName>
</protein>
<dbReference type="FunFam" id="2.60.40.10:FF:001774">
    <property type="entry name" value="Uncharacterized LOC100216153"/>
    <property type="match status" value="4"/>
</dbReference>
<evidence type="ECO:0000256" key="1">
    <source>
        <dbReference type="ARBA" id="ARBA00023319"/>
    </source>
</evidence>
<dbReference type="InterPro" id="IPR013783">
    <property type="entry name" value="Ig-like_fold"/>
</dbReference>
<dbReference type="InterPro" id="IPR036179">
    <property type="entry name" value="Ig-like_dom_sf"/>
</dbReference>
<dbReference type="InterPro" id="IPR007110">
    <property type="entry name" value="Ig-like_dom"/>
</dbReference>
<evidence type="ECO:0000313" key="5">
    <source>
        <dbReference type="Proteomes" id="UP000186698"/>
    </source>
</evidence>
<dbReference type="FunFam" id="2.60.40.10:FF:001931">
    <property type="entry name" value="Uncharacterized LOC100216153"/>
    <property type="match status" value="3"/>
</dbReference>
<dbReference type="InterPro" id="IPR003006">
    <property type="entry name" value="Ig/MHC_CS"/>
</dbReference>
<keyword evidence="2" id="KW-1133">Transmembrane helix</keyword>
<dbReference type="RefSeq" id="XP_041434142.1">
    <property type="nucleotide sequence ID" value="XM_041578208.1"/>
</dbReference>
<evidence type="ECO:0000259" key="4">
    <source>
        <dbReference type="PROSITE" id="PS50835"/>
    </source>
</evidence>
<gene>
    <name evidence="6 7" type="primary">LOC108704183</name>
</gene>
<dbReference type="Gene3D" id="2.60.40.10">
    <property type="entry name" value="Immunoglobulins"/>
    <property type="match status" value="11"/>
</dbReference>
<dbReference type="InterPro" id="IPR050380">
    <property type="entry name" value="Immune_Resp_Modulators"/>
</dbReference>
<dbReference type="SMART" id="SM00407">
    <property type="entry name" value="IGc1"/>
    <property type="match status" value="4"/>
</dbReference>
<dbReference type="SMART" id="SM00409">
    <property type="entry name" value="IG"/>
    <property type="match status" value="5"/>
</dbReference>
<keyword evidence="1" id="KW-0393">Immunoglobulin domain</keyword>